<dbReference type="PROSITE" id="PS51349">
    <property type="entry name" value="FMN_HYDROXY_ACID_DH_2"/>
    <property type="match status" value="1"/>
</dbReference>
<dbReference type="InterPro" id="IPR000262">
    <property type="entry name" value="FMN-dep_DH"/>
</dbReference>
<feature type="binding site" evidence="5">
    <location>
        <position position="179"/>
    </location>
    <ligand>
        <name>FMN</name>
        <dbReference type="ChEBI" id="CHEBI:58210"/>
    </ligand>
</feature>
<evidence type="ECO:0000313" key="9">
    <source>
        <dbReference type="Proteomes" id="UP000277212"/>
    </source>
</evidence>
<comment type="caution">
    <text evidence="8">The sequence shown here is derived from an EMBL/GenBank/DDBJ whole genome shotgun (WGS) entry which is preliminary data.</text>
</comment>
<gene>
    <name evidence="8" type="ORF">CDV36_002903</name>
</gene>
<feature type="binding site" evidence="5">
    <location>
        <begin position="126"/>
        <end position="128"/>
    </location>
    <ligand>
        <name>FMN</name>
        <dbReference type="ChEBI" id="CHEBI:58210"/>
    </ligand>
</feature>
<feature type="signal peptide" evidence="6">
    <location>
        <begin position="1"/>
        <end position="18"/>
    </location>
</feature>
<feature type="binding site" evidence="5">
    <location>
        <begin position="337"/>
        <end position="338"/>
    </location>
    <ligand>
        <name>FMN</name>
        <dbReference type="ChEBI" id="CHEBI:58210"/>
    </ligand>
</feature>
<evidence type="ECO:0000313" key="8">
    <source>
        <dbReference type="EMBL" id="RMJ17412.1"/>
    </source>
</evidence>
<dbReference type="OrthoDB" id="1925334at2759"/>
<dbReference type="InterPro" id="IPR037396">
    <property type="entry name" value="FMN_HAD"/>
</dbReference>
<keyword evidence="5" id="KW-0288">FMN</keyword>
<feature type="binding site" evidence="5">
    <location>
        <begin position="314"/>
        <end position="318"/>
    </location>
    <ligand>
        <name>FMN</name>
        <dbReference type="ChEBI" id="CHEBI:58210"/>
    </ligand>
</feature>
<reference evidence="8 9" key="1">
    <citation type="submission" date="2017-06" db="EMBL/GenBank/DDBJ databases">
        <title>Comparative genomic analysis of Ambrosia Fusariam Clade fungi.</title>
        <authorList>
            <person name="Stajich J.E."/>
            <person name="Carrillo J."/>
            <person name="Kijimoto T."/>
            <person name="Eskalen A."/>
            <person name="O'Donnell K."/>
            <person name="Kasson M."/>
        </authorList>
    </citation>
    <scope>NUCLEOTIDE SEQUENCE [LARGE SCALE GENOMIC DNA]</scope>
    <source>
        <strain evidence="8">UCR3666</strain>
    </source>
</reference>
<dbReference type="Proteomes" id="UP000277212">
    <property type="component" value="Unassembled WGS sequence"/>
</dbReference>
<dbReference type="Gene3D" id="3.20.20.70">
    <property type="entry name" value="Aldolase class I"/>
    <property type="match status" value="1"/>
</dbReference>
<proteinExistence type="inferred from homology"/>
<sequence length="391" mass="42986">MLQTSLLCVLSLASAALAARPFLNEPGTMIDESFEMFPIANGSLPDLSRILGLPDFDWAARHSMNDSAYTRYRYGSGGEWSYRNNLEVFQRYRFRPRVMVDVTDIESSMETTILGHQFSAPFFISPCATAGLAHPDGEIGLLKAAAEQDILYIPSFAASVPLEKIAAARPRGDQVLFQQIYISNNKTANTLLFRRVEKLGVKAMVLTVDSAGDRTRHRALRFEENANQTRSARYIPMTWAIYKDLRKLTELPIIPKGIQTVDDALMAIEAGAPAIFLSNHGGRALDGSPSAFEVALEIHKKAPHVFKKIEVYADGGIRYGTDVLKLLALAVRAVGLGRSFMYANIYGAEGVSRAAMLLKREITASAASLGVADLKKINSSFLELSPNGWYS</sequence>
<dbReference type="PIRSF" id="PIRSF000138">
    <property type="entry name" value="Al-hdrx_acd_dh"/>
    <property type="match status" value="1"/>
</dbReference>
<comment type="similarity">
    <text evidence="3">Belongs to the FMN-dependent alpha-hydroxy acid dehydrogenase family.</text>
</comment>
<evidence type="ECO:0000256" key="1">
    <source>
        <dbReference type="ARBA" id="ARBA00001917"/>
    </source>
</evidence>
<dbReference type="EMBL" id="NKUJ01000032">
    <property type="protein sequence ID" value="RMJ17412.1"/>
    <property type="molecule type" value="Genomic_DNA"/>
</dbReference>
<evidence type="ECO:0000256" key="5">
    <source>
        <dbReference type="PIRSR" id="PIRSR000138-2"/>
    </source>
</evidence>
<feature type="active site" description="Proton acceptor" evidence="4">
    <location>
        <position position="280"/>
    </location>
</feature>
<feature type="domain" description="FMN hydroxy acid dehydrogenase" evidence="7">
    <location>
        <begin position="45"/>
        <end position="387"/>
    </location>
</feature>
<organism evidence="8 9">
    <name type="scientific">Fusarium kuroshium</name>
    <dbReference type="NCBI Taxonomy" id="2010991"/>
    <lineage>
        <taxon>Eukaryota</taxon>
        <taxon>Fungi</taxon>
        <taxon>Dikarya</taxon>
        <taxon>Ascomycota</taxon>
        <taxon>Pezizomycotina</taxon>
        <taxon>Sordariomycetes</taxon>
        <taxon>Hypocreomycetidae</taxon>
        <taxon>Hypocreales</taxon>
        <taxon>Nectriaceae</taxon>
        <taxon>Fusarium</taxon>
        <taxon>Fusarium solani species complex</taxon>
    </lineage>
</organism>
<accession>A0A3M2SJU8</accession>
<feature type="binding site" evidence="5">
    <location>
        <position position="280"/>
    </location>
    <ligand>
        <name>glyoxylate</name>
        <dbReference type="ChEBI" id="CHEBI:36655"/>
    </ligand>
</feature>
<evidence type="ECO:0000256" key="2">
    <source>
        <dbReference type="ARBA" id="ARBA00023002"/>
    </source>
</evidence>
<evidence type="ECO:0000256" key="3">
    <source>
        <dbReference type="ARBA" id="ARBA00024042"/>
    </source>
</evidence>
<dbReference type="Pfam" id="PF01070">
    <property type="entry name" value="FMN_dh"/>
    <property type="match status" value="2"/>
</dbReference>
<dbReference type="GO" id="GO:0010181">
    <property type="term" value="F:FMN binding"/>
    <property type="evidence" value="ECO:0007669"/>
    <property type="project" value="InterPro"/>
</dbReference>
<dbReference type="PANTHER" id="PTHR10578">
    <property type="entry name" value="S -2-HYDROXY-ACID OXIDASE-RELATED"/>
    <property type="match status" value="1"/>
</dbReference>
<keyword evidence="2" id="KW-0560">Oxidoreductase</keyword>
<protein>
    <recommendedName>
        <fullName evidence="7">FMN hydroxy acid dehydrogenase domain-containing protein</fullName>
    </recommendedName>
</protein>
<keyword evidence="9" id="KW-1185">Reference proteome</keyword>
<feature type="binding site" evidence="5">
    <location>
        <position position="181"/>
    </location>
    <ligand>
        <name>glyoxylate</name>
        <dbReference type="ChEBI" id="CHEBI:36655"/>
    </ligand>
</feature>
<name>A0A3M2SJU8_9HYPO</name>
<dbReference type="SUPFAM" id="SSF51395">
    <property type="entry name" value="FMN-linked oxidoreductases"/>
    <property type="match status" value="1"/>
</dbReference>
<evidence type="ECO:0000256" key="4">
    <source>
        <dbReference type="PIRSR" id="PIRSR000138-1"/>
    </source>
</evidence>
<feature type="binding site" evidence="5">
    <location>
        <position position="155"/>
    </location>
    <ligand>
        <name>FMN</name>
        <dbReference type="ChEBI" id="CHEBI:58210"/>
    </ligand>
</feature>
<feature type="chain" id="PRO_5018050471" description="FMN hydroxy acid dehydrogenase domain-containing protein" evidence="6">
    <location>
        <begin position="19"/>
        <end position="391"/>
    </location>
</feature>
<feature type="binding site" evidence="5">
    <location>
        <position position="207"/>
    </location>
    <ligand>
        <name>FMN</name>
        <dbReference type="ChEBI" id="CHEBI:58210"/>
    </ligand>
</feature>
<dbReference type="AlphaFoldDB" id="A0A3M2SJU8"/>
<feature type="binding site" evidence="5">
    <location>
        <position position="278"/>
    </location>
    <ligand>
        <name>FMN</name>
        <dbReference type="ChEBI" id="CHEBI:58210"/>
    </ligand>
</feature>
<keyword evidence="5" id="KW-0285">Flavoprotein</keyword>
<feature type="binding site" evidence="5">
    <location>
        <position position="256"/>
    </location>
    <ligand>
        <name>FMN</name>
        <dbReference type="ChEBI" id="CHEBI:58210"/>
    </ligand>
</feature>
<dbReference type="InterPro" id="IPR012133">
    <property type="entry name" value="Alpha-hydoxy_acid_DH_FMN"/>
</dbReference>
<dbReference type="GO" id="GO:0016491">
    <property type="term" value="F:oxidoreductase activity"/>
    <property type="evidence" value="ECO:0007669"/>
    <property type="project" value="UniProtKB-KW"/>
</dbReference>
<evidence type="ECO:0000259" key="7">
    <source>
        <dbReference type="PROSITE" id="PS51349"/>
    </source>
</evidence>
<dbReference type="InterPro" id="IPR013785">
    <property type="entry name" value="Aldolase_TIM"/>
</dbReference>
<dbReference type="PANTHER" id="PTHR10578:SF140">
    <property type="entry name" value="FMN HYDROXY ACID DEHYDROGENASE DOMAIN-CONTAINING PROTEIN"/>
    <property type="match status" value="1"/>
</dbReference>
<keyword evidence="6" id="KW-0732">Signal</keyword>
<feature type="binding site" evidence="5">
    <location>
        <position position="283"/>
    </location>
    <ligand>
        <name>glyoxylate</name>
        <dbReference type="ChEBI" id="CHEBI:36655"/>
    </ligand>
</feature>
<evidence type="ECO:0000256" key="6">
    <source>
        <dbReference type="SAM" id="SignalP"/>
    </source>
</evidence>
<dbReference type="STRING" id="2010991.A0A3M2SJU8"/>
<feature type="binding site" evidence="5">
    <location>
        <position position="216"/>
    </location>
    <ligand>
        <name>glyoxylate</name>
        <dbReference type="ChEBI" id="CHEBI:36655"/>
    </ligand>
</feature>
<comment type="cofactor">
    <cofactor evidence="1">
        <name>FMN</name>
        <dbReference type="ChEBI" id="CHEBI:58210"/>
    </cofactor>
</comment>